<dbReference type="EMBL" id="JAAYEE010000081">
    <property type="protein sequence ID" value="NLW34752.1"/>
    <property type="molecule type" value="Genomic_DNA"/>
</dbReference>
<evidence type="ECO:0000313" key="3">
    <source>
        <dbReference type="Proteomes" id="UP000777265"/>
    </source>
</evidence>
<evidence type="ECO:0000259" key="1">
    <source>
        <dbReference type="PROSITE" id="PS51352"/>
    </source>
</evidence>
<proteinExistence type="predicted"/>
<reference evidence="2" key="1">
    <citation type="journal article" date="2020" name="Biotechnol. Biofuels">
        <title>New insights from the biogas microbiome by comprehensive genome-resolved metagenomics of nearly 1600 species originating from multiple anaerobic digesters.</title>
        <authorList>
            <person name="Campanaro S."/>
            <person name="Treu L."/>
            <person name="Rodriguez-R L.M."/>
            <person name="Kovalovszki A."/>
            <person name="Ziels R.M."/>
            <person name="Maus I."/>
            <person name="Zhu X."/>
            <person name="Kougias P.G."/>
            <person name="Basile A."/>
            <person name="Luo G."/>
            <person name="Schluter A."/>
            <person name="Konstantinidis K.T."/>
            <person name="Angelidaki I."/>
        </authorList>
    </citation>
    <scope>NUCLEOTIDE SEQUENCE</scope>
    <source>
        <strain evidence="2">AS06rmzACSIP_7</strain>
    </source>
</reference>
<sequence>MLFVVPGETPAQTEKVAKGNLGLPRIVDVGADKCIPCIMMAPILEELKKEYAGVLVVEFVDVWKNPQTGQQYGVRGIPTQIFYDANGKELKRHIGFISKQEILNQFQRLGISLKPAKKKGI</sequence>
<evidence type="ECO:0000313" key="2">
    <source>
        <dbReference type="EMBL" id="NLW34752.1"/>
    </source>
</evidence>
<organism evidence="2 3">
    <name type="scientific">Syntrophorhabdus aromaticivorans</name>
    <dbReference type="NCBI Taxonomy" id="328301"/>
    <lineage>
        <taxon>Bacteria</taxon>
        <taxon>Pseudomonadati</taxon>
        <taxon>Thermodesulfobacteriota</taxon>
        <taxon>Syntrophorhabdia</taxon>
        <taxon>Syntrophorhabdales</taxon>
        <taxon>Syntrophorhabdaceae</taxon>
        <taxon>Syntrophorhabdus</taxon>
    </lineage>
</organism>
<dbReference type="InterPro" id="IPR013766">
    <property type="entry name" value="Thioredoxin_domain"/>
</dbReference>
<dbReference type="CDD" id="cd02947">
    <property type="entry name" value="TRX_family"/>
    <property type="match status" value="1"/>
</dbReference>
<dbReference type="Pfam" id="PF00085">
    <property type="entry name" value="Thioredoxin"/>
    <property type="match status" value="1"/>
</dbReference>
<gene>
    <name evidence="2" type="ORF">GXY80_04615</name>
</gene>
<dbReference type="AlphaFoldDB" id="A0A971M290"/>
<dbReference type="Gene3D" id="3.40.30.10">
    <property type="entry name" value="Glutaredoxin"/>
    <property type="match status" value="1"/>
</dbReference>
<dbReference type="GO" id="GO:0015035">
    <property type="term" value="F:protein-disulfide reductase activity"/>
    <property type="evidence" value="ECO:0007669"/>
    <property type="project" value="TreeGrafter"/>
</dbReference>
<dbReference type="SUPFAM" id="SSF52833">
    <property type="entry name" value="Thioredoxin-like"/>
    <property type="match status" value="1"/>
</dbReference>
<dbReference type="InterPro" id="IPR036249">
    <property type="entry name" value="Thioredoxin-like_sf"/>
</dbReference>
<dbReference type="PANTHER" id="PTHR45663:SF11">
    <property type="entry name" value="GEO12009P1"/>
    <property type="match status" value="1"/>
</dbReference>
<reference evidence="2" key="2">
    <citation type="submission" date="2020-01" db="EMBL/GenBank/DDBJ databases">
        <authorList>
            <person name="Campanaro S."/>
        </authorList>
    </citation>
    <scope>NUCLEOTIDE SEQUENCE</scope>
    <source>
        <strain evidence="2">AS06rmzACSIP_7</strain>
    </source>
</reference>
<protein>
    <submittedName>
        <fullName evidence="2">Thioredoxin family protein</fullName>
    </submittedName>
</protein>
<dbReference type="Proteomes" id="UP000777265">
    <property type="component" value="Unassembled WGS sequence"/>
</dbReference>
<dbReference type="GO" id="GO:0045454">
    <property type="term" value="P:cell redox homeostasis"/>
    <property type="evidence" value="ECO:0007669"/>
    <property type="project" value="TreeGrafter"/>
</dbReference>
<accession>A0A971M290</accession>
<dbReference type="PROSITE" id="PS51352">
    <property type="entry name" value="THIOREDOXIN_2"/>
    <property type="match status" value="1"/>
</dbReference>
<dbReference type="GO" id="GO:0005829">
    <property type="term" value="C:cytosol"/>
    <property type="evidence" value="ECO:0007669"/>
    <property type="project" value="TreeGrafter"/>
</dbReference>
<feature type="domain" description="Thioredoxin" evidence="1">
    <location>
        <begin position="3"/>
        <end position="111"/>
    </location>
</feature>
<name>A0A971M290_9BACT</name>
<dbReference type="PANTHER" id="PTHR45663">
    <property type="entry name" value="GEO12009P1"/>
    <property type="match status" value="1"/>
</dbReference>
<comment type="caution">
    <text evidence="2">The sequence shown here is derived from an EMBL/GenBank/DDBJ whole genome shotgun (WGS) entry which is preliminary data.</text>
</comment>